<evidence type="ECO:0000256" key="1">
    <source>
        <dbReference type="SAM" id="MobiDB-lite"/>
    </source>
</evidence>
<feature type="region of interest" description="Disordered" evidence="1">
    <location>
        <begin position="1"/>
        <end position="28"/>
    </location>
</feature>
<reference evidence="2 3" key="1">
    <citation type="journal article" date="2013" name="PLoS ONE">
        <title>Genomic and secretomic analyses reveal unique features of the lignocellulolytic enzyme system of Penicillium decumbens.</title>
        <authorList>
            <person name="Liu G."/>
            <person name="Zhang L."/>
            <person name="Wei X."/>
            <person name="Zou G."/>
            <person name="Qin Y."/>
            <person name="Ma L."/>
            <person name="Li J."/>
            <person name="Zheng H."/>
            <person name="Wang S."/>
            <person name="Wang C."/>
            <person name="Xun L."/>
            <person name="Zhao G.-P."/>
            <person name="Zhou Z."/>
            <person name="Qu Y."/>
        </authorList>
    </citation>
    <scope>NUCLEOTIDE SEQUENCE [LARGE SCALE GENOMIC DNA]</scope>
    <source>
        <strain evidence="3">114-2 / CGMCC 5302</strain>
    </source>
</reference>
<dbReference type="AlphaFoldDB" id="S8ATP5"/>
<feature type="compositionally biased region" description="Basic residues" evidence="1">
    <location>
        <begin position="1"/>
        <end position="12"/>
    </location>
</feature>
<proteinExistence type="predicted"/>
<accession>S8ATP5</accession>
<feature type="region of interest" description="Disordered" evidence="1">
    <location>
        <begin position="465"/>
        <end position="485"/>
    </location>
</feature>
<dbReference type="OrthoDB" id="5378502at2759"/>
<gene>
    <name evidence="2" type="ORF">PDE_00134</name>
</gene>
<name>S8ATP5_PENO1</name>
<feature type="compositionally biased region" description="Low complexity" evidence="1">
    <location>
        <begin position="390"/>
        <end position="405"/>
    </location>
</feature>
<feature type="region of interest" description="Disordered" evidence="1">
    <location>
        <begin position="40"/>
        <end position="105"/>
    </location>
</feature>
<dbReference type="EMBL" id="KB644408">
    <property type="protein sequence ID" value="EPS25202.1"/>
    <property type="molecule type" value="Genomic_DNA"/>
</dbReference>
<sequence length="607" mass="67494">MGTKKKKARKSRPPASYPPVEPEGGLTQEEFLERIRRARARKAGVEYQPLPSRPRKSTDRIKPSSPAFDPSLPPAAFPSTSTLNEPIPTGTREGHLRRVKEDSERRLQGLQPLPRESYHPGPILRRPRHVEAALLDEPIKTSSMDNSAFDARNRASRDINPGVEADRANASPAHSGSTGSGVAARCSGTVDIDGGWQPNPSVDVNSADMRHGGFTGRMTSNPKWGDLPRSLRAEIMDNILESETWESAVKKIGLGRRQAKKAIEHLHLLHDVMHRESEQLEQELGRQLQGLLNNELHTRGEDSVRSKSILENLPGPLNASEKRILVCTMGDLRTAWRFLDDRGLPRDLAGAWTDGHQVIDPPEGEPRPKKRVRWKYPLVGNGGPNAETGSSPTSESSPSSQSSISENLEPFLNLRAPSRTFSHTQYAKRMSARWWAIFSETNESHDLISRDRRLKLASAVMSVPRTYPTQDGPEHRTSTGGPSLLEDQYRQTSTETVVRVEPPVAASFTARDISEGIWLPQLEERYQQLADACARVCGESLAESSQDSPCLNECENEDGLLTEICQFDEQLQAILDAEAIDETWNPDIWLKLTPDPSFRSGQAQKEI</sequence>
<feature type="region of interest" description="Disordered" evidence="1">
    <location>
        <begin position="162"/>
        <end position="186"/>
    </location>
</feature>
<feature type="compositionally biased region" description="Basic and acidic residues" evidence="1">
    <location>
        <begin position="92"/>
        <end position="105"/>
    </location>
</feature>
<evidence type="ECO:0000313" key="3">
    <source>
        <dbReference type="Proteomes" id="UP000019376"/>
    </source>
</evidence>
<keyword evidence="3" id="KW-1185">Reference proteome</keyword>
<protein>
    <submittedName>
        <fullName evidence="2">Uncharacterized protein</fullName>
    </submittedName>
</protein>
<dbReference type="STRING" id="933388.S8ATP5"/>
<dbReference type="Proteomes" id="UP000019376">
    <property type="component" value="Unassembled WGS sequence"/>
</dbReference>
<dbReference type="PhylomeDB" id="S8ATP5"/>
<organism evidence="2 3">
    <name type="scientific">Penicillium oxalicum (strain 114-2 / CGMCC 5302)</name>
    <name type="common">Penicillium decumbens</name>
    <dbReference type="NCBI Taxonomy" id="933388"/>
    <lineage>
        <taxon>Eukaryota</taxon>
        <taxon>Fungi</taxon>
        <taxon>Dikarya</taxon>
        <taxon>Ascomycota</taxon>
        <taxon>Pezizomycotina</taxon>
        <taxon>Eurotiomycetes</taxon>
        <taxon>Eurotiomycetidae</taxon>
        <taxon>Eurotiales</taxon>
        <taxon>Aspergillaceae</taxon>
        <taxon>Penicillium</taxon>
    </lineage>
</organism>
<feature type="region of interest" description="Disordered" evidence="1">
    <location>
        <begin position="352"/>
        <end position="405"/>
    </location>
</feature>
<dbReference type="HOGENOM" id="CLU_449847_0_0_1"/>
<evidence type="ECO:0000313" key="2">
    <source>
        <dbReference type="EMBL" id="EPS25202.1"/>
    </source>
</evidence>